<protein>
    <submittedName>
        <fullName evidence="2">GNAT family N-acetyltransferase</fullName>
    </submittedName>
</protein>
<dbReference type="CDD" id="cd04301">
    <property type="entry name" value="NAT_SF"/>
    <property type="match status" value="1"/>
</dbReference>
<name>A0ABS0WRM1_9FLAO</name>
<keyword evidence="3" id="KW-1185">Reference proteome</keyword>
<evidence type="ECO:0000313" key="2">
    <source>
        <dbReference type="EMBL" id="MBJ2174576.1"/>
    </source>
</evidence>
<dbReference type="PROSITE" id="PS51186">
    <property type="entry name" value="GNAT"/>
    <property type="match status" value="1"/>
</dbReference>
<dbReference type="EMBL" id="JAEHFJ010000004">
    <property type="protein sequence ID" value="MBJ2174576.1"/>
    <property type="molecule type" value="Genomic_DNA"/>
</dbReference>
<proteinExistence type="predicted"/>
<dbReference type="RefSeq" id="WP_198841308.1">
    <property type="nucleotide sequence ID" value="NZ_JAEHFJ010000004.1"/>
</dbReference>
<feature type="domain" description="N-acetyltransferase" evidence="1">
    <location>
        <begin position="104"/>
        <end position="235"/>
    </location>
</feature>
<dbReference type="PRINTS" id="PR01754">
    <property type="entry name" value="SACTRNSFRASE"/>
</dbReference>
<evidence type="ECO:0000259" key="1">
    <source>
        <dbReference type="PROSITE" id="PS51186"/>
    </source>
</evidence>
<comment type="caution">
    <text evidence="2">The sequence shown here is derived from an EMBL/GenBank/DDBJ whole genome shotgun (WGS) entry which is preliminary data.</text>
</comment>
<evidence type="ECO:0000313" key="3">
    <source>
        <dbReference type="Proteomes" id="UP000623301"/>
    </source>
</evidence>
<dbReference type="InterPro" id="IPR016181">
    <property type="entry name" value="Acyl_CoA_acyltransferase"/>
</dbReference>
<accession>A0ABS0WRM1</accession>
<dbReference type="Gene3D" id="3.40.630.30">
    <property type="match status" value="1"/>
</dbReference>
<dbReference type="Proteomes" id="UP000623301">
    <property type="component" value="Unassembled WGS sequence"/>
</dbReference>
<dbReference type="PANTHER" id="PTHR43072">
    <property type="entry name" value="N-ACETYLTRANSFERASE"/>
    <property type="match status" value="1"/>
</dbReference>
<organism evidence="2 3">
    <name type="scientific">Aureibaculum flavum</name>
    <dbReference type="NCBI Taxonomy" id="2795986"/>
    <lineage>
        <taxon>Bacteria</taxon>
        <taxon>Pseudomonadati</taxon>
        <taxon>Bacteroidota</taxon>
        <taxon>Flavobacteriia</taxon>
        <taxon>Flavobacteriales</taxon>
        <taxon>Flavobacteriaceae</taxon>
        <taxon>Aureibaculum</taxon>
    </lineage>
</organism>
<dbReference type="InterPro" id="IPR000182">
    <property type="entry name" value="GNAT_dom"/>
</dbReference>
<dbReference type="InterPro" id="IPR008125">
    <property type="entry name" value="Streptothricin_AcTrfase"/>
</dbReference>
<reference evidence="2 3" key="1">
    <citation type="submission" date="2020-12" db="EMBL/GenBank/DDBJ databases">
        <title>Aureibaculum luteum sp. nov. and Aureibaculum flavum sp. nov., novel members of the family Flavobacteriaceae isolated from Antarctic intertidal sediments.</title>
        <authorList>
            <person name="He X."/>
            <person name="Zhang X."/>
        </authorList>
    </citation>
    <scope>NUCLEOTIDE SEQUENCE [LARGE SCALE GENOMIC DNA]</scope>
    <source>
        <strain evidence="2 3">A20</strain>
    </source>
</reference>
<gene>
    <name evidence="2" type="ORF">JBL43_10035</name>
</gene>
<sequence length="235" mass="27625">MNEYEHLSWDSDFFGFKIAKIKIDRDFNQLQDLLNKLKHRESYKLVYVFTKDEILNLDFIDKYNGKLVDRKVTYSKYVNENNLISLDFINKYQSGKVDSILIDLAIQSGEFSRFKIDDKIETDKFEELYQLWVRNSIDKKIAKEVFVYSENEILGFITVGVKNEKANIGLIAVDHNARGKGIGKKLMVRAERWAVNTDYNEIQVVTQGNNKSACNFYENCGYSIVKTEFIYHFWL</sequence>
<dbReference type="SUPFAM" id="SSF55729">
    <property type="entry name" value="Acyl-CoA N-acyltransferases (Nat)"/>
    <property type="match status" value="1"/>
</dbReference>
<dbReference type="Pfam" id="PF00583">
    <property type="entry name" value="Acetyltransf_1"/>
    <property type="match status" value="1"/>
</dbReference>